<organism evidence="2">
    <name type="scientific">freshwater metagenome</name>
    <dbReference type="NCBI Taxonomy" id="449393"/>
    <lineage>
        <taxon>unclassified sequences</taxon>
        <taxon>metagenomes</taxon>
        <taxon>ecological metagenomes</taxon>
    </lineage>
</organism>
<gene>
    <name evidence="2" type="ORF">UFOPK3342_00025</name>
</gene>
<dbReference type="SMART" id="SM00060">
    <property type="entry name" value="FN3"/>
    <property type="match status" value="1"/>
</dbReference>
<dbReference type="PROSITE" id="PS50853">
    <property type="entry name" value="FN3"/>
    <property type="match status" value="1"/>
</dbReference>
<protein>
    <submittedName>
        <fullName evidence="2">Unannotated protein</fullName>
    </submittedName>
</protein>
<dbReference type="CDD" id="cd00063">
    <property type="entry name" value="FN3"/>
    <property type="match status" value="1"/>
</dbReference>
<dbReference type="SUPFAM" id="SSF49265">
    <property type="entry name" value="Fibronectin type III"/>
    <property type="match status" value="1"/>
</dbReference>
<sequence length="790" mass="84915">MRSVKASLLVFLICAPLLSAPSAEALFIEIPSRQWAHTYAGTANVTNQIPRVQNFSGIVKSKFKVTYIGFPEWAKKDVQSAIDIWSVNFSSTVPISIEATWGRSTSWGILGSARPGNFFSSFPGAPDPSLWYTSALANAISGKDLDKSNPEMIIEVNSSGAWNSRGDGLPRSNEYDLTSVFLHEIAHGLGFITNESFETLLDIASLDQPTPFDAFAQSTDGRRLADLPTPSAELAKTLTSSLVWSGPAGIKANGGVKPKLYTPSQYQSGSSTSHLDEQTFSTAGRDSLMTPNLDPGEIFTEPGPLLLAMLEDMRSKPPAGIATGLPDSPRNAKALIADAGALITFDPPANLRSAQISGYVIKNLKTGVESPVSSSPALITGLKNGISYSFTVTAKNLLGNSMPATTKPVIPQPGWKRSLFDATSAATNITSTTFNGLPAVAYTDSKSGRLKLALYNGKSWNKITMDGAGGSGGRTRNPINSPISMCVNGANSRQTLHLFYSDETDNDLRYATYNGKTFTYDIVDGNGASVNSYQSVLRVRTASDVSVSNACIATINSVQVFYRDETQGILLGAIKTKNLSWSYELIDGDRDTEGRSIGDVGNHLRTMVEGTVTYLVYDSILALNQRREITAGAVRVASRTNILPNSWSYQTLDVSTDTASVFGFDISLTKVNGHVRATWLASSASSFPVPNQLRWASLYQPQKISSMATENFGVPGPDLSSDTNLTVFNCQERLCAVDTTKIDKGQSAILLVTSNQSPNQITSAWVTINKVRYLLATVDNKLSLLTPKLG</sequence>
<dbReference type="InterPro" id="IPR013783">
    <property type="entry name" value="Ig-like_fold"/>
</dbReference>
<name>A0A6J7CG42_9ZZZZ</name>
<dbReference type="AlphaFoldDB" id="A0A6J7CG42"/>
<evidence type="ECO:0000313" key="2">
    <source>
        <dbReference type="EMBL" id="CAB4855129.1"/>
    </source>
</evidence>
<dbReference type="Gene3D" id="2.120.10.70">
    <property type="entry name" value="Fucose-specific lectin"/>
    <property type="match status" value="1"/>
</dbReference>
<reference evidence="2" key="1">
    <citation type="submission" date="2020-05" db="EMBL/GenBank/DDBJ databases">
        <authorList>
            <person name="Chiriac C."/>
            <person name="Salcher M."/>
            <person name="Ghai R."/>
            <person name="Kavagutti S V."/>
        </authorList>
    </citation>
    <scope>NUCLEOTIDE SEQUENCE</scope>
</reference>
<dbReference type="InterPro" id="IPR003961">
    <property type="entry name" value="FN3_dom"/>
</dbReference>
<accession>A0A6J7CG42</accession>
<dbReference type="EMBL" id="CAFBLH010000001">
    <property type="protein sequence ID" value="CAB4855129.1"/>
    <property type="molecule type" value="Genomic_DNA"/>
</dbReference>
<evidence type="ECO:0000259" key="1">
    <source>
        <dbReference type="PROSITE" id="PS50853"/>
    </source>
</evidence>
<feature type="domain" description="Fibronectin type-III" evidence="1">
    <location>
        <begin position="325"/>
        <end position="414"/>
    </location>
</feature>
<dbReference type="InterPro" id="IPR036116">
    <property type="entry name" value="FN3_sf"/>
</dbReference>
<proteinExistence type="predicted"/>
<dbReference type="Gene3D" id="2.60.40.10">
    <property type="entry name" value="Immunoglobulins"/>
    <property type="match status" value="1"/>
</dbReference>